<gene>
    <name evidence="2" type="ORF">NY014_00910</name>
</gene>
<dbReference type="GO" id="GO:0016757">
    <property type="term" value="F:glycosyltransferase activity"/>
    <property type="evidence" value="ECO:0007669"/>
    <property type="project" value="UniProtKB-KW"/>
</dbReference>
<dbReference type="Gene3D" id="3.90.550.10">
    <property type="entry name" value="Spore Coat Polysaccharide Biosynthesis Protein SpsA, Chain A"/>
    <property type="match status" value="1"/>
</dbReference>
<protein>
    <submittedName>
        <fullName evidence="2">Glycosyltransferase</fullName>
        <ecNumber evidence="2">2.4.-.-</ecNumber>
    </submittedName>
</protein>
<reference evidence="2 3" key="1">
    <citation type="submission" date="2022-08" db="EMBL/GenBank/DDBJ databases">
        <title>Algoriphagus sp. CAU 1643 isolated from mud.</title>
        <authorList>
            <person name="Kim W."/>
        </authorList>
    </citation>
    <scope>NUCLEOTIDE SEQUENCE [LARGE SCALE GENOMIC DNA]</scope>
    <source>
        <strain evidence="2 3">CAU 1643</strain>
    </source>
</reference>
<organism evidence="2 3">
    <name type="scientific">Algoriphagus limi</name>
    <dbReference type="NCBI Taxonomy" id="2975273"/>
    <lineage>
        <taxon>Bacteria</taxon>
        <taxon>Pseudomonadati</taxon>
        <taxon>Bacteroidota</taxon>
        <taxon>Cytophagia</taxon>
        <taxon>Cytophagales</taxon>
        <taxon>Cyclobacteriaceae</taxon>
        <taxon>Algoriphagus</taxon>
    </lineage>
</organism>
<evidence type="ECO:0000259" key="1">
    <source>
        <dbReference type="Pfam" id="PF00535"/>
    </source>
</evidence>
<dbReference type="Pfam" id="PF00535">
    <property type="entry name" value="Glycos_transf_2"/>
    <property type="match status" value="1"/>
</dbReference>
<sequence length="291" mass="33276">MNDYSIISVIIPTFKEWDRLADCLGQLRQQTLPQERLEIIVVNNDPNSLPPNNFFLSKNVKLLEQSLPGSYASRNLGVINASGEIIAFTDSDCLPAKDWIEEGVNLLNKGADLVGGKVEFFKEKDGGELAYIFEKQFSFNQKRNVESNGQSITANLFVKKSVFHEVGNFPEGLLSGGDFHWTKKASTNGFRLVYGENVVVKHPARKSIASLKSKKRRTSGGMYFKFFRDFSLVKKISYSLFLLRPPVTVFLFNEYTFYQRLKLFSLRWYLEFIGVQELFKLDFTGKQAERT</sequence>
<dbReference type="EC" id="2.4.-.-" evidence="2"/>
<evidence type="ECO:0000313" key="2">
    <source>
        <dbReference type="EMBL" id="MCS5488966.1"/>
    </source>
</evidence>
<feature type="domain" description="Glycosyltransferase 2-like" evidence="1">
    <location>
        <begin position="8"/>
        <end position="147"/>
    </location>
</feature>
<dbReference type="RefSeq" id="WP_259412646.1">
    <property type="nucleotide sequence ID" value="NZ_JANWGH010000001.1"/>
</dbReference>
<dbReference type="PANTHER" id="PTHR43685">
    <property type="entry name" value="GLYCOSYLTRANSFERASE"/>
    <property type="match status" value="1"/>
</dbReference>
<comment type="caution">
    <text evidence="2">The sequence shown here is derived from an EMBL/GenBank/DDBJ whole genome shotgun (WGS) entry which is preliminary data.</text>
</comment>
<dbReference type="SUPFAM" id="SSF53448">
    <property type="entry name" value="Nucleotide-diphospho-sugar transferases"/>
    <property type="match status" value="1"/>
</dbReference>
<keyword evidence="2" id="KW-0808">Transferase</keyword>
<keyword evidence="3" id="KW-1185">Reference proteome</keyword>
<dbReference type="InterPro" id="IPR029044">
    <property type="entry name" value="Nucleotide-diphossugar_trans"/>
</dbReference>
<proteinExistence type="predicted"/>
<evidence type="ECO:0000313" key="3">
    <source>
        <dbReference type="Proteomes" id="UP001206788"/>
    </source>
</evidence>
<accession>A0ABT2G125</accession>
<dbReference type="Proteomes" id="UP001206788">
    <property type="component" value="Unassembled WGS sequence"/>
</dbReference>
<dbReference type="EMBL" id="JANWGH010000001">
    <property type="protein sequence ID" value="MCS5488966.1"/>
    <property type="molecule type" value="Genomic_DNA"/>
</dbReference>
<keyword evidence="2" id="KW-0328">Glycosyltransferase</keyword>
<dbReference type="PANTHER" id="PTHR43685:SF2">
    <property type="entry name" value="GLYCOSYLTRANSFERASE 2-LIKE DOMAIN-CONTAINING PROTEIN"/>
    <property type="match status" value="1"/>
</dbReference>
<name>A0ABT2G125_9BACT</name>
<dbReference type="InterPro" id="IPR001173">
    <property type="entry name" value="Glyco_trans_2-like"/>
</dbReference>
<dbReference type="InterPro" id="IPR050834">
    <property type="entry name" value="Glycosyltransf_2"/>
</dbReference>